<dbReference type="GO" id="GO:0006207">
    <property type="term" value="P:'de novo' pyrimidine nucleobase biosynthetic process"/>
    <property type="evidence" value="ECO:0007669"/>
    <property type="project" value="UniProtKB-UniRule"/>
</dbReference>
<evidence type="ECO:0000256" key="1">
    <source>
        <dbReference type="ARBA" id="ARBA00003125"/>
    </source>
</evidence>
<dbReference type="InterPro" id="IPR005720">
    <property type="entry name" value="Dihydroorotate_DH_cat"/>
</dbReference>
<dbReference type="EMBL" id="CP022355">
    <property type="protein sequence ID" value="ASK78749.1"/>
    <property type="molecule type" value="Genomic_DNA"/>
</dbReference>
<feature type="binding site" evidence="13">
    <location>
        <position position="245"/>
    </location>
    <ligand>
        <name>FMN</name>
        <dbReference type="ChEBI" id="CHEBI:58210"/>
    </ligand>
</feature>
<dbReference type="UniPathway" id="UPA00070">
    <property type="reaction ID" value="UER00946"/>
</dbReference>
<comment type="catalytic activity">
    <reaction evidence="12 13">
        <text>(S)-dihydroorotate + a quinone = orotate + a quinol</text>
        <dbReference type="Rhea" id="RHEA:30187"/>
        <dbReference type="ChEBI" id="CHEBI:24646"/>
        <dbReference type="ChEBI" id="CHEBI:30839"/>
        <dbReference type="ChEBI" id="CHEBI:30864"/>
        <dbReference type="ChEBI" id="CHEBI:132124"/>
        <dbReference type="EC" id="1.3.5.2"/>
    </reaction>
</comment>
<keyword evidence="8 13" id="KW-0288">FMN</keyword>
<dbReference type="PROSITE" id="PS00911">
    <property type="entry name" value="DHODEHASE_1"/>
    <property type="match status" value="1"/>
</dbReference>
<evidence type="ECO:0000256" key="7">
    <source>
        <dbReference type="ARBA" id="ARBA00022630"/>
    </source>
</evidence>
<feature type="binding site" evidence="13">
    <location>
        <begin position="318"/>
        <end position="319"/>
    </location>
    <ligand>
        <name>FMN</name>
        <dbReference type="ChEBI" id="CHEBI:58210"/>
    </ligand>
</feature>
<dbReference type="NCBIfam" id="NF003652">
    <property type="entry name" value="PRK05286.2-5"/>
    <property type="match status" value="1"/>
</dbReference>
<reference evidence="15 16" key="1">
    <citation type="journal article" date="2016" name="Int. J. Syst. Evol. Microbiol.">
        <title>Paraphotobacterium marinum gen. nov., sp. nov., a member of the family Vibrionaceae, isolated from surface seawater.</title>
        <authorList>
            <person name="Huang Z."/>
            <person name="Dong C."/>
            <person name="Shao Z."/>
        </authorList>
    </citation>
    <scope>NUCLEOTIDE SEQUENCE [LARGE SCALE GENOMIC DNA]</scope>
    <source>
        <strain evidence="15 16">NSCS20N07D</strain>
    </source>
</reference>
<dbReference type="PIRSF" id="PIRSF000164">
    <property type="entry name" value="DHO_oxidase"/>
    <property type="match status" value="1"/>
</dbReference>
<evidence type="ECO:0000256" key="12">
    <source>
        <dbReference type="ARBA" id="ARBA00048639"/>
    </source>
</evidence>
<evidence type="ECO:0000256" key="5">
    <source>
        <dbReference type="ARBA" id="ARBA00011245"/>
    </source>
</evidence>
<evidence type="ECO:0000256" key="6">
    <source>
        <dbReference type="ARBA" id="ARBA00022475"/>
    </source>
</evidence>
<dbReference type="KEGG" id="pmai:CF386_06935"/>
<dbReference type="InterPro" id="IPR001295">
    <property type="entry name" value="Dihydroorotate_DH_CS"/>
</dbReference>
<feature type="active site" description="Nucleophile" evidence="13">
    <location>
        <position position="175"/>
    </location>
</feature>
<name>A0A220VEI3_9GAMM</name>
<evidence type="ECO:0000313" key="16">
    <source>
        <dbReference type="Proteomes" id="UP000242175"/>
    </source>
</evidence>
<evidence type="ECO:0000313" key="15">
    <source>
        <dbReference type="EMBL" id="ASK78749.1"/>
    </source>
</evidence>
<feature type="binding site" evidence="13">
    <location>
        <begin position="246"/>
        <end position="247"/>
    </location>
    <ligand>
        <name>substrate</name>
    </ligand>
</feature>
<sequence>MFYPVIKNIAFNFDPERIHDLTISSLSKIGSGPLSFLISQHIPEHAVEVMGLKFKNPIGLAAGLDKNGECIDAFSKMGFGFLEVGTVTPKAQPGNPKPRLFRIKDAEAIINRMGFNNKGVDNLIANVIKSNYDGILGINIGKNKDTPLEKGKDDYISCLKKVYDYASYVTVNISSPNTPNLRDLQYGQAFDDLIESLKMEQMNLNEESGKYVPLVIKIAPDVNEDYISSISKVLIKNKVDGVIATNTTIDKSLIEGLDFSNEEGGLSGRPLLDKSNKIISRFYMELKDEIPIIGVGGIDGSVSAKQKIQSGAKLVQLYSSFIYQGPSVLKSVIKAF</sequence>
<keyword evidence="7 13" id="KW-0285">Flavoprotein</keyword>
<dbReference type="InterPro" id="IPR013785">
    <property type="entry name" value="Aldolase_TIM"/>
</dbReference>
<comment type="subcellular location">
    <subcellularLocation>
        <location evidence="2 13">Cell membrane</location>
        <topology evidence="2 13">Peripheral membrane protein</topology>
    </subcellularLocation>
</comment>
<dbReference type="GO" id="GO:0106430">
    <property type="term" value="F:dihydroorotate dehydrogenase (quinone) activity"/>
    <property type="evidence" value="ECO:0007669"/>
    <property type="project" value="UniProtKB-EC"/>
</dbReference>
<accession>A0A220VEI3</accession>
<dbReference type="PANTHER" id="PTHR48109">
    <property type="entry name" value="DIHYDROOROTATE DEHYDROGENASE (QUINONE), MITOCHONDRIAL-RELATED"/>
    <property type="match status" value="1"/>
</dbReference>
<dbReference type="NCBIfam" id="NF003645">
    <property type="entry name" value="PRK05286.1-2"/>
    <property type="match status" value="1"/>
</dbReference>
<evidence type="ECO:0000256" key="8">
    <source>
        <dbReference type="ARBA" id="ARBA00022643"/>
    </source>
</evidence>
<comment type="similarity">
    <text evidence="4 13">Belongs to the dihydroorotate dehydrogenase family. Type 2 subfamily.</text>
</comment>
<dbReference type="Pfam" id="PF01180">
    <property type="entry name" value="DHO_dh"/>
    <property type="match status" value="1"/>
</dbReference>
<keyword evidence="10 13" id="KW-0560">Oxidoreductase</keyword>
<organism evidence="15 16">
    <name type="scientific">Paraphotobacterium marinum</name>
    <dbReference type="NCBI Taxonomy" id="1755811"/>
    <lineage>
        <taxon>Bacteria</taxon>
        <taxon>Pseudomonadati</taxon>
        <taxon>Pseudomonadota</taxon>
        <taxon>Gammaproteobacteria</taxon>
        <taxon>Vibrionales</taxon>
        <taxon>Vibrionaceae</taxon>
        <taxon>Paraphotobacterium</taxon>
    </lineage>
</organism>
<proteinExistence type="inferred from homology"/>
<evidence type="ECO:0000256" key="2">
    <source>
        <dbReference type="ARBA" id="ARBA00004202"/>
    </source>
</evidence>
<dbReference type="RefSeq" id="WP_089073657.1">
    <property type="nucleotide sequence ID" value="NZ_CBCSAM010000001.1"/>
</dbReference>
<comment type="subunit">
    <text evidence="5 13">Monomer.</text>
</comment>
<dbReference type="OrthoDB" id="9802377at2"/>
<dbReference type="NCBIfam" id="NF003646">
    <property type="entry name" value="PRK05286.1-4"/>
    <property type="match status" value="1"/>
</dbReference>
<dbReference type="InterPro" id="IPR012135">
    <property type="entry name" value="Dihydroorotate_DH_1_2"/>
</dbReference>
<feature type="binding site" evidence="13">
    <location>
        <position position="86"/>
    </location>
    <ligand>
        <name>FMN</name>
        <dbReference type="ChEBI" id="CHEBI:58210"/>
    </ligand>
</feature>
<dbReference type="Gene3D" id="3.20.20.70">
    <property type="entry name" value="Aldolase class I"/>
    <property type="match status" value="1"/>
</dbReference>
<keyword evidence="11 13" id="KW-0472">Membrane</keyword>
<evidence type="ECO:0000259" key="14">
    <source>
        <dbReference type="Pfam" id="PF01180"/>
    </source>
</evidence>
<feature type="domain" description="Dihydroorotate dehydrogenase catalytic" evidence="14">
    <location>
        <begin position="46"/>
        <end position="334"/>
    </location>
</feature>
<dbReference type="NCBIfam" id="TIGR01036">
    <property type="entry name" value="pyrD_sub2"/>
    <property type="match status" value="1"/>
</dbReference>
<dbReference type="SUPFAM" id="SSF51395">
    <property type="entry name" value="FMN-linked oxidoreductases"/>
    <property type="match status" value="1"/>
</dbReference>
<dbReference type="GO" id="GO:0044205">
    <property type="term" value="P:'de novo' UMP biosynthetic process"/>
    <property type="evidence" value="ECO:0007669"/>
    <property type="project" value="UniProtKB-UniRule"/>
</dbReference>
<feature type="binding site" evidence="13">
    <location>
        <position position="177"/>
    </location>
    <ligand>
        <name>substrate</name>
    </ligand>
</feature>
<comment type="function">
    <text evidence="1 13">Catalyzes the conversion of dihydroorotate to orotate with quinone as electron acceptor.</text>
</comment>
<gene>
    <name evidence="13" type="primary">pyrD</name>
    <name evidence="15" type="ORF">CF386_06935</name>
</gene>
<feature type="binding site" evidence="13">
    <location>
        <position position="217"/>
    </location>
    <ligand>
        <name>FMN</name>
        <dbReference type="ChEBI" id="CHEBI:58210"/>
    </ligand>
</feature>
<dbReference type="CDD" id="cd04738">
    <property type="entry name" value="DHOD_2_like"/>
    <property type="match status" value="1"/>
</dbReference>
<feature type="binding site" evidence="13">
    <location>
        <position position="66"/>
    </location>
    <ligand>
        <name>substrate</name>
    </ligand>
</feature>
<feature type="binding site" evidence="13">
    <location>
        <begin position="62"/>
        <end position="66"/>
    </location>
    <ligand>
        <name>FMN</name>
        <dbReference type="ChEBI" id="CHEBI:58210"/>
    </ligand>
</feature>
<dbReference type="HAMAP" id="MF_00225">
    <property type="entry name" value="DHO_dh_type2"/>
    <property type="match status" value="1"/>
</dbReference>
<dbReference type="PANTHER" id="PTHR48109:SF4">
    <property type="entry name" value="DIHYDROOROTATE DEHYDROGENASE (QUINONE), MITOCHONDRIAL"/>
    <property type="match status" value="1"/>
</dbReference>
<comment type="cofactor">
    <cofactor evidence="13">
        <name>FMN</name>
        <dbReference type="ChEBI" id="CHEBI:58210"/>
    </cofactor>
    <text evidence="13">Binds 1 FMN per subunit.</text>
</comment>
<feature type="binding site" evidence="13">
    <location>
        <position position="297"/>
    </location>
    <ligand>
        <name>FMN</name>
        <dbReference type="ChEBI" id="CHEBI:58210"/>
    </ligand>
</feature>
<evidence type="ECO:0000256" key="13">
    <source>
        <dbReference type="HAMAP-Rule" id="MF_00225"/>
    </source>
</evidence>
<feature type="binding site" evidence="13">
    <location>
        <begin position="111"/>
        <end position="115"/>
    </location>
    <ligand>
        <name>substrate</name>
    </ligand>
</feature>
<comment type="pathway">
    <text evidence="3 13">Pyrimidine metabolism; UMP biosynthesis via de novo pathway; orotate from (S)-dihydroorotate (quinone route): step 1/1.</text>
</comment>
<dbReference type="AlphaFoldDB" id="A0A220VEI3"/>
<dbReference type="NCBIfam" id="NF003644">
    <property type="entry name" value="PRK05286.1-1"/>
    <property type="match status" value="1"/>
</dbReference>
<keyword evidence="9 13" id="KW-0665">Pyrimidine biosynthesis</keyword>
<evidence type="ECO:0000256" key="4">
    <source>
        <dbReference type="ARBA" id="ARBA00005359"/>
    </source>
</evidence>
<evidence type="ECO:0000256" key="3">
    <source>
        <dbReference type="ARBA" id="ARBA00005161"/>
    </source>
</evidence>
<dbReference type="GO" id="GO:0005886">
    <property type="term" value="C:plasma membrane"/>
    <property type="evidence" value="ECO:0007669"/>
    <property type="project" value="UniProtKB-SubCell"/>
</dbReference>
<feature type="binding site" evidence="13">
    <location>
        <position position="139"/>
    </location>
    <ligand>
        <name>FMN</name>
        <dbReference type="ChEBI" id="CHEBI:58210"/>
    </ligand>
</feature>
<feature type="binding site" evidence="13">
    <location>
        <position position="172"/>
    </location>
    <ligand>
        <name>substrate</name>
    </ligand>
</feature>
<dbReference type="Proteomes" id="UP000242175">
    <property type="component" value="Chromosome large"/>
</dbReference>
<protein>
    <recommendedName>
        <fullName evidence="13">Dihydroorotate dehydrogenase (quinone)</fullName>
        <ecNumber evidence="13">1.3.5.2</ecNumber>
    </recommendedName>
    <alternativeName>
        <fullName evidence="13">DHOdehase</fullName>
        <shortName evidence="13">DHOD</shortName>
        <shortName evidence="13">DHODase</shortName>
    </alternativeName>
    <alternativeName>
        <fullName evidence="13">Dihydroorotate oxidase</fullName>
    </alternativeName>
</protein>
<feature type="binding site" evidence="13">
    <location>
        <position position="268"/>
    </location>
    <ligand>
        <name>FMN</name>
        <dbReference type="ChEBI" id="CHEBI:58210"/>
    </ligand>
</feature>
<dbReference type="EC" id="1.3.5.2" evidence="13"/>
<dbReference type="InterPro" id="IPR050074">
    <property type="entry name" value="DHO_dehydrogenase"/>
</dbReference>
<evidence type="ECO:0000256" key="9">
    <source>
        <dbReference type="ARBA" id="ARBA00022975"/>
    </source>
</evidence>
<keyword evidence="16" id="KW-1185">Reference proteome</keyword>
<evidence type="ECO:0000256" key="10">
    <source>
        <dbReference type="ARBA" id="ARBA00023002"/>
    </source>
</evidence>
<keyword evidence="6 13" id="KW-1003">Cell membrane</keyword>
<feature type="binding site" evidence="13">
    <location>
        <position position="172"/>
    </location>
    <ligand>
        <name>FMN</name>
        <dbReference type="ChEBI" id="CHEBI:58210"/>
    </ligand>
</feature>
<dbReference type="PROSITE" id="PS00912">
    <property type="entry name" value="DHODEHASE_2"/>
    <property type="match status" value="1"/>
</dbReference>
<dbReference type="InterPro" id="IPR005719">
    <property type="entry name" value="Dihydroorotate_DH_2"/>
</dbReference>
<dbReference type="GO" id="GO:0005737">
    <property type="term" value="C:cytoplasm"/>
    <property type="evidence" value="ECO:0007669"/>
    <property type="project" value="InterPro"/>
</dbReference>
<dbReference type="FunFam" id="3.20.20.70:FF:000028">
    <property type="entry name" value="Dihydroorotate dehydrogenase (quinone)"/>
    <property type="match status" value="1"/>
</dbReference>
<evidence type="ECO:0000256" key="11">
    <source>
        <dbReference type="ARBA" id="ARBA00023136"/>
    </source>
</evidence>